<keyword evidence="3" id="KW-1185">Reference proteome</keyword>
<keyword evidence="1" id="KW-0812">Transmembrane</keyword>
<name>A0A0R2DGV6_9LACO</name>
<protein>
    <recommendedName>
        <fullName evidence="4">DUF2785 domain-containing protein</fullName>
    </recommendedName>
</protein>
<accession>A0A0R2DGV6</accession>
<comment type="caution">
    <text evidence="2">The sequence shown here is derived from an EMBL/GenBank/DDBJ whole genome shotgun (WGS) entry which is preliminary data.</text>
</comment>
<keyword evidence="1" id="KW-1133">Transmembrane helix</keyword>
<dbReference type="RefSeq" id="WP_057873360.1">
    <property type="nucleotide sequence ID" value="NZ_AYYI01000018.1"/>
</dbReference>
<proteinExistence type="predicted"/>
<dbReference type="EMBL" id="AYYI01000018">
    <property type="protein sequence ID" value="KRM99235.1"/>
    <property type="molecule type" value="Genomic_DNA"/>
</dbReference>
<dbReference type="Pfam" id="PF10978">
    <property type="entry name" value="DUF2785"/>
    <property type="match status" value="1"/>
</dbReference>
<evidence type="ECO:0000313" key="3">
    <source>
        <dbReference type="Proteomes" id="UP000051638"/>
    </source>
</evidence>
<keyword evidence="1" id="KW-0472">Membrane</keyword>
<sequence>MTDILKQTEQQLAQLRQQLSQGQLYHGLPQKVGQIIDQLGYQKPTLVAIPKDNQTALAKIKALRTQVQQKNLATISDAELDFLLAHLGSLDPLVRDKGVYFLFNDILQAHILTAKQVRYLAEQLISPQMLYSHILEKRNHALFLRAFSVIILAGVLYVDRTYYHVLTLKDIENIVLKLTTYLALEADGRGYIAHHGWAHAYSHIGNALDELTANPQLNRANKIFYLTVLLVRYQRLQTPLIFGEDHRLALTIVNLTNKNDLYTNYVLFLLQDWQARLLRMQPQESEGFWNSWYNRNRLLQALLIRGDLPNKIRHFLLQVVAFF</sequence>
<gene>
    <name evidence="2" type="ORF">FC24_GL000504</name>
</gene>
<organism evidence="2 3">
    <name type="scientific">Loigolactobacillus rennini DSM 20253</name>
    <dbReference type="NCBI Taxonomy" id="1423796"/>
    <lineage>
        <taxon>Bacteria</taxon>
        <taxon>Bacillati</taxon>
        <taxon>Bacillota</taxon>
        <taxon>Bacilli</taxon>
        <taxon>Lactobacillales</taxon>
        <taxon>Lactobacillaceae</taxon>
        <taxon>Loigolactobacillus</taxon>
    </lineage>
</organism>
<dbReference type="AlphaFoldDB" id="A0A0R2DGV6"/>
<dbReference type="InterPro" id="IPR021247">
    <property type="entry name" value="DUF2785"/>
</dbReference>
<feature type="transmembrane region" description="Helical" evidence="1">
    <location>
        <begin position="142"/>
        <end position="158"/>
    </location>
</feature>
<dbReference type="STRING" id="1423796.FC24_GL000504"/>
<dbReference type="OrthoDB" id="7619731at2"/>
<dbReference type="Proteomes" id="UP000051638">
    <property type="component" value="Unassembled WGS sequence"/>
</dbReference>
<evidence type="ECO:0000256" key="1">
    <source>
        <dbReference type="SAM" id="Phobius"/>
    </source>
</evidence>
<evidence type="ECO:0000313" key="2">
    <source>
        <dbReference type="EMBL" id="KRM99235.1"/>
    </source>
</evidence>
<reference evidence="2 3" key="1">
    <citation type="journal article" date="2015" name="Genome Announc.">
        <title>Expanding the biotechnology potential of lactobacilli through comparative genomics of 213 strains and associated genera.</title>
        <authorList>
            <person name="Sun Z."/>
            <person name="Harris H.M."/>
            <person name="McCann A."/>
            <person name="Guo C."/>
            <person name="Argimon S."/>
            <person name="Zhang W."/>
            <person name="Yang X."/>
            <person name="Jeffery I.B."/>
            <person name="Cooney J.C."/>
            <person name="Kagawa T.F."/>
            <person name="Liu W."/>
            <person name="Song Y."/>
            <person name="Salvetti E."/>
            <person name="Wrobel A."/>
            <person name="Rasinkangas P."/>
            <person name="Parkhill J."/>
            <person name="Rea M.C."/>
            <person name="O'Sullivan O."/>
            <person name="Ritari J."/>
            <person name="Douillard F.P."/>
            <person name="Paul Ross R."/>
            <person name="Yang R."/>
            <person name="Briner A.E."/>
            <person name="Felis G.E."/>
            <person name="de Vos W.M."/>
            <person name="Barrangou R."/>
            <person name="Klaenhammer T.R."/>
            <person name="Caufield P.W."/>
            <person name="Cui Y."/>
            <person name="Zhang H."/>
            <person name="O'Toole P.W."/>
        </authorList>
    </citation>
    <scope>NUCLEOTIDE SEQUENCE [LARGE SCALE GENOMIC DNA]</scope>
    <source>
        <strain evidence="2 3">DSM 20253</strain>
    </source>
</reference>
<evidence type="ECO:0008006" key="4">
    <source>
        <dbReference type="Google" id="ProtNLM"/>
    </source>
</evidence>
<dbReference type="PATRIC" id="fig|1423796.3.peg.520"/>